<sequence length="373" mass="43614">MSSRNPPLHLLKLPTEIRDKIFEYVLLEHPEWSIMMCTTDGRHKHMHYIDPKIKKLIPRSKAVPQVQVLRICKQICSEYGQVIWKNRSFAWTDSSLFVEASRFSRWRFFLDTVDNITSVELFLDFTRSDLYLKTWSQPWYTPKHDSDAFGRYTSTWKALRQVKLHLFGSRLETLRTRGFVYGIRSNRHGFMSPGDELNSVDCYRGFVTVLKSLRSAVGNIAFPHKIRRADGRVEKLTQILDLGLKWNDYPDEYHKKNWAVLTAILKACNAAFEGGEIWLDGIVCWKDNVEQACMKSIEDISTSARMVYTPNCSSEPFRVEFRARREGLIPTKKNAQEPKRKEKKYSGNGFKFESEFIYRIKTRKDMNTSILGP</sequence>
<dbReference type="Proteomes" id="UP000531561">
    <property type="component" value="Unassembled WGS sequence"/>
</dbReference>
<dbReference type="AlphaFoldDB" id="A0A8H6AXX4"/>
<dbReference type="OrthoDB" id="62952at2759"/>
<protein>
    <recommendedName>
        <fullName evidence="3">F-box domain-containing protein</fullName>
    </recommendedName>
</protein>
<name>A0A8H6AXX4_9HELO</name>
<organism evidence="1 2">
    <name type="scientific">Botrytis fragariae</name>
    <dbReference type="NCBI Taxonomy" id="1964551"/>
    <lineage>
        <taxon>Eukaryota</taxon>
        <taxon>Fungi</taxon>
        <taxon>Dikarya</taxon>
        <taxon>Ascomycota</taxon>
        <taxon>Pezizomycotina</taxon>
        <taxon>Leotiomycetes</taxon>
        <taxon>Helotiales</taxon>
        <taxon>Sclerotiniaceae</taxon>
        <taxon>Botrytis</taxon>
    </lineage>
</organism>
<dbReference type="PANTHER" id="PTHR38790">
    <property type="entry name" value="2EXR DOMAIN-CONTAINING PROTEIN-RELATED"/>
    <property type="match status" value="1"/>
</dbReference>
<dbReference type="GeneID" id="59258108"/>
<accession>A0A8H6AXX4</accession>
<keyword evidence="2" id="KW-1185">Reference proteome</keyword>
<comment type="caution">
    <text evidence="1">The sequence shown here is derived from an EMBL/GenBank/DDBJ whole genome shotgun (WGS) entry which is preliminary data.</text>
</comment>
<evidence type="ECO:0008006" key="3">
    <source>
        <dbReference type="Google" id="ProtNLM"/>
    </source>
</evidence>
<dbReference type="EMBL" id="JABFCT010000006">
    <property type="protein sequence ID" value="KAF5875557.1"/>
    <property type="molecule type" value="Genomic_DNA"/>
</dbReference>
<gene>
    <name evidence="1" type="ORF">Bfra_004010</name>
</gene>
<dbReference type="RefSeq" id="XP_037194503.1">
    <property type="nucleotide sequence ID" value="XM_037334416.1"/>
</dbReference>
<evidence type="ECO:0000313" key="1">
    <source>
        <dbReference type="EMBL" id="KAF5875557.1"/>
    </source>
</evidence>
<proteinExistence type="predicted"/>
<evidence type="ECO:0000313" key="2">
    <source>
        <dbReference type="Proteomes" id="UP000531561"/>
    </source>
</evidence>
<reference evidence="1 2" key="1">
    <citation type="journal article" date="2020" name="Phytopathology">
        <title>A high-quality genome resource of Botrytis fragariae, a new and rapidly spreading fungal pathogen causing strawberry gray mold in the U.S.A.</title>
        <authorList>
            <person name="Wu Y."/>
            <person name="Saski C.A."/>
            <person name="Schnabel G."/>
            <person name="Xiao S."/>
            <person name="Hu M."/>
        </authorList>
    </citation>
    <scope>NUCLEOTIDE SEQUENCE [LARGE SCALE GENOMIC DNA]</scope>
    <source>
        <strain evidence="1 2">BVB16</strain>
    </source>
</reference>